<evidence type="ECO:0000313" key="7">
    <source>
        <dbReference type="EMBL" id="RZN65528.1"/>
    </source>
</evidence>
<accession>A0A520KTX5</accession>
<dbReference type="Pfam" id="PF00297">
    <property type="entry name" value="Ribosomal_L3"/>
    <property type="match status" value="1"/>
</dbReference>
<keyword evidence="4 6" id="KW-0689">Ribosomal protein</keyword>
<dbReference type="NCBIfam" id="TIGR03626">
    <property type="entry name" value="L3_arch"/>
    <property type="match status" value="1"/>
</dbReference>
<dbReference type="PROSITE" id="PS00474">
    <property type="entry name" value="RIBOSOMAL_L3"/>
    <property type="match status" value="1"/>
</dbReference>
<dbReference type="InterPro" id="IPR019928">
    <property type="entry name" value="Ribosomal_uL3_arc"/>
</dbReference>
<protein>
    <recommendedName>
        <fullName evidence="6">Large ribosomal subunit protein uL3</fullName>
    </recommendedName>
</protein>
<evidence type="ECO:0000256" key="1">
    <source>
        <dbReference type="ARBA" id="ARBA00006540"/>
    </source>
</evidence>
<organism evidence="7 8">
    <name type="scientific">Methanoliparum thermophilum</name>
    <dbReference type="NCBI Taxonomy" id="2491083"/>
    <lineage>
        <taxon>Archaea</taxon>
        <taxon>Methanobacteriati</taxon>
        <taxon>Methanobacteriota</taxon>
        <taxon>Candidatus Methanoliparia</taxon>
        <taxon>Candidatus Methanoliparales</taxon>
        <taxon>Candidatus Methanoliparaceae</taxon>
        <taxon>Candidatus Methanoliparum</taxon>
    </lineage>
</organism>
<dbReference type="Gene3D" id="2.40.30.10">
    <property type="entry name" value="Translation factors"/>
    <property type="match status" value="1"/>
</dbReference>
<dbReference type="SUPFAM" id="SSF50447">
    <property type="entry name" value="Translation proteins"/>
    <property type="match status" value="1"/>
</dbReference>
<dbReference type="PANTHER" id="PTHR11363:SF5">
    <property type="entry name" value="LARGE RIBOSOMAL SUBUNIT PROTEIN UL3"/>
    <property type="match status" value="1"/>
</dbReference>
<keyword evidence="5 6" id="KW-0687">Ribonucleoprotein</keyword>
<dbReference type="GO" id="GO:0022625">
    <property type="term" value="C:cytosolic large ribosomal subunit"/>
    <property type="evidence" value="ECO:0007669"/>
    <property type="project" value="UniProtKB-UniRule"/>
</dbReference>
<dbReference type="InterPro" id="IPR009000">
    <property type="entry name" value="Transl_B-barrel_sf"/>
</dbReference>
<dbReference type="GO" id="GO:0019843">
    <property type="term" value="F:rRNA binding"/>
    <property type="evidence" value="ECO:0007669"/>
    <property type="project" value="UniProtKB-UniRule"/>
</dbReference>
<dbReference type="EMBL" id="RXIF01000002">
    <property type="protein sequence ID" value="RZN65528.1"/>
    <property type="molecule type" value="Genomic_DNA"/>
</dbReference>
<comment type="function">
    <text evidence="6">One of the primary rRNA binding proteins, it binds directly near the 3'-end of the 23S rRNA, where it nucleates assembly of the 50S subunit.</text>
</comment>
<dbReference type="AlphaFoldDB" id="A0A520KTX5"/>
<comment type="caution">
    <text evidence="7">The sequence shown here is derived from an EMBL/GenBank/DDBJ whole genome shotgun (WGS) entry which is preliminary data.</text>
</comment>
<dbReference type="GO" id="GO:0006412">
    <property type="term" value="P:translation"/>
    <property type="evidence" value="ECO:0007669"/>
    <property type="project" value="UniProtKB-UniRule"/>
</dbReference>
<proteinExistence type="inferred from homology"/>
<dbReference type="Gene3D" id="4.10.960.10">
    <property type="entry name" value="Ribosomal protein L3, domain 3"/>
    <property type="match status" value="1"/>
</dbReference>
<dbReference type="NCBIfam" id="NF003261">
    <property type="entry name" value="PRK04231.1"/>
    <property type="match status" value="1"/>
</dbReference>
<dbReference type="GO" id="GO:0003735">
    <property type="term" value="F:structural constituent of ribosome"/>
    <property type="evidence" value="ECO:0007669"/>
    <property type="project" value="UniProtKB-UniRule"/>
</dbReference>
<dbReference type="Gene3D" id="3.30.1430.10">
    <property type="match status" value="1"/>
</dbReference>
<reference evidence="7 8" key="1">
    <citation type="journal article" date="2019" name="Nat. Microbiol.">
        <title>Wide diversity of methane and short-chain alkane metabolisms in uncultured archaea.</title>
        <authorList>
            <person name="Borrel G."/>
            <person name="Adam P.S."/>
            <person name="McKay L.J."/>
            <person name="Chen L.X."/>
            <person name="Sierra-Garcia I.N."/>
            <person name="Sieber C.M."/>
            <person name="Letourneur Q."/>
            <person name="Ghozlane A."/>
            <person name="Andersen G.L."/>
            <person name="Li W.J."/>
            <person name="Hallam S.J."/>
            <person name="Muyzer G."/>
            <person name="de Oliveira V.M."/>
            <person name="Inskeep W.P."/>
            <person name="Banfield J.F."/>
            <person name="Gribaldo S."/>
        </authorList>
    </citation>
    <scope>NUCLEOTIDE SEQUENCE [LARGE SCALE GENOMIC DNA]</scope>
    <source>
        <strain evidence="7">NM1a</strain>
    </source>
</reference>
<comment type="similarity">
    <text evidence="1 6">Belongs to the universal ribosomal protein uL3 family.</text>
</comment>
<dbReference type="InterPro" id="IPR000597">
    <property type="entry name" value="Ribosomal_uL3"/>
</dbReference>
<dbReference type="Proteomes" id="UP000317158">
    <property type="component" value="Unassembled WGS sequence"/>
</dbReference>
<sequence length="334" mass="37433">MPKIHRPKRGSLAFSPRKRAKKERVGFKTWPESSETKLLGFAGYKAGMTYIVFNDERKNSITAGSNVFCPVTIIETPNIRVAGIRAYTKAYDGLKPLTEVCTTNLEEDVGRRIPIPKNKNIEDFAKIEDNIGIISEIRAIIYTKPFLVKGVPKKSPDIMEIKIGGDDINDILEYSKRILGKDLNIRDIFSEGEFIDVSAVTVGKGIQGAVKRWGIILQKRKQGRGGKKRHTGNLGPWFPSRVRWTVPMAGQMGYHKRTEYNKEILKIGDKGSEITPAGGFVNYGIVNNSYIMVKGSIPGPKKRFIAMRKGIRINPNRQSHLGSPIEYISLESQQ</sequence>
<evidence type="ECO:0000256" key="6">
    <source>
        <dbReference type="HAMAP-Rule" id="MF_01325"/>
    </source>
</evidence>
<name>A0A520KTX5_METT2</name>
<dbReference type="InterPro" id="IPR045077">
    <property type="entry name" value="L3_arc_euk"/>
</dbReference>
<evidence type="ECO:0000313" key="8">
    <source>
        <dbReference type="Proteomes" id="UP000317158"/>
    </source>
</evidence>
<evidence type="ECO:0000256" key="4">
    <source>
        <dbReference type="ARBA" id="ARBA00022980"/>
    </source>
</evidence>
<dbReference type="HAMAP" id="MF_01325_A">
    <property type="entry name" value="Ribosomal_uL3_A"/>
    <property type="match status" value="1"/>
</dbReference>
<keyword evidence="2 6" id="KW-0699">rRNA-binding</keyword>
<evidence type="ECO:0000256" key="3">
    <source>
        <dbReference type="ARBA" id="ARBA00022884"/>
    </source>
</evidence>
<dbReference type="InterPro" id="IPR019926">
    <property type="entry name" value="Ribosomal_uL3_CS"/>
</dbReference>
<evidence type="ECO:0000256" key="2">
    <source>
        <dbReference type="ARBA" id="ARBA00022730"/>
    </source>
</evidence>
<keyword evidence="3 6" id="KW-0694">RNA-binding</keyword>
<comment type="subunit">
    <text evidence="6">Part of the 50S ribosomal subunit. Forms a cluster with proteins L14 and L24e.</text>
</comment>
<dbReference type="InterPro" id="IPR044892">
    <property type="entry name" value="Ribosomal_L3_dom_3_arc_sf"/>
</dbReference>
<dbReference type="PANTHER" id="PTHR11363">
    <property type="entry name" value="60S RIBOSOMAL PROTEIN L3-RELATED"/>
    <property type="match status" value="1"/>
</dbReference>
<gene>
    <name evidence="6" type="primary">rpl3</name>
    <name evidence="7" type="ORF">EF806_01155</name>
</gene>
<evidence type="ECO:0000256" key="5">
    <source>
        <dbReference type="ARBA" id="ARBA00023274"/>
    </source>
</evidence>